<dbReference type="SUPFAM" id="SSF53335">
    <property type="entry name" value="S-adenosyl-L-methionine-dependent methyltransferases"/>
    <property type="match status" value="1"/>
</dbReference>
<dbReference type="InterPro" id="IPR029063">
    <property type="entry name" value="SAM-dependent_MTases_sf"/>
</dbReference>
<evidence type="ECO:0000313" key="2">
    <source>
        <dbReference type="EMBL" id="BAQ24992.1"/>
    </source>
</evidence>
<accession>A0A1L7LLU0</accession>
<dbReference type="RefSeq" id="WP_128833761.1">
    <property type="nucleotide sequence ID" value="NZ_AP014612.1"/>
</dbReference>
<reference evidence="2 3" key="1">
    <citation type="journal article" date="2016" name="Microbiol. Immunol.">
        <title>Complete genome sequence of Streptococcus troglodytae TKU31 isolated from the oral cavity of a chimpanzee (Pan troglodytes).</title>
        <authorList>
            <person name="Okamoto M."/>
            <person name="Naito M."/>
            <person name="Miyanohara M."/>
            <person name="Imai S."/>
            <person name="Nomura Y."/>
            <person name="Saito W."/>
            <person name="Momoi Y."/>
            <person name="Takada K."/>
            <person name="Miyabe-Nishiwaki T."/>
            <person name="Tomonaga M."/>
            <person name="Hanada N."/>
        </authorList>
    </citation>
    <scope>NUCLEOTIDE SEQUENCE [LARGE SCALE GENOMIC DNA]</scope>
    <source>
        <strain evidence="3">TKU 31</strain>
    </source>
</reference>
<protein>
    <recommendedName>
        <fullName evidence="1">Methyltransferase type 11 domain-containing protein</fullName>
    </recommendedName>
</protein>
<evidence type="ECO:0000259" key="1">
    <source>
        <dbReference type="Pfam" id="PF08241"/>
    </source>
</evidence>
<evidence type="ECO:0000313" key="3">
    <source>
        <dbReference type="Proteomes" id="UP000217758"/>
    </source>
</evidence>
<gene>
    <name evidence="2" type="ORF">SRT_17310</name>
</gene>
<dbReference type="EMBL" id="AP014612">
    <property type="protein sequence ID" value="BAQ24992.1"/>
    <property type="molecule type" value="Genomic_DNA"/>
</dbReference>
<name>A0A1L7LLU0_9STRE</name>
<dbReference type="GO" id="GO:0008757">
    <property type="term" value="F:S-adenosylmethionine-dependent methyltransferase activity"/>
    <property type="evidence" value="ECO:0007669"/>
    <property type="project" value="InterPro"/>
</dbReference>
<feature type="domain" description="Methyltransferase type 11" evidence="1">
    <location>
        <begin position="61"/>
        <end position="123"/>
    </location>
</feature>
<dbReference type="Pfam" id="PF08241">
    <property type="entry name" value="Methyltransf_11"/>
    <property type="match status" value="1"/>
</dbReference>
<dbReference type="AlphaFoldDB" id="A0A1L7LLU0"/>
<dbReference type="Proteomes" id="UP000217758">
    <property type="component" value="Chromosome"/>
</dbReference>
<dbReference type="Gene3D" id="3.40.50.150">
    <property type="entry name" value="Vaccinia Virus protein VP39"/>
    <property type="match status" value="1"/>
</dbReference>
<organism evidence="2 3">
    <name type="scientific">Streptococcus troglodytae</name>
    <dbReference type="NCBI Taxonomy" id="1111760"/>
    <lineage>
        <taxon>Bacteria</taxon>
        <taxon>Bacillati</taxon>
        <taxon>Bacillota</taxon>
        <taxon>Bacilli</taxon>
        <taxon>Lactobacillales</taxon>
        <taxon>Streptococcaceae</taxon>
        <taxon>Streptococcus</taxon>
    </lineage>
</organism>
<proteinExistence type="predicted"/>
<dbReference type="KEGG" id="strg:SRT_17310"/>
<sequence length="247" mass="28617">MDKSLIFSKLQKRAEELKLIENLYEDDIFANYYQSIVNQDELLEDDIDSYKQFFDKSMPILEIGSGTGRIFNPLFEDGYNIFGLEPAKEMAKYITDEGRDRIYSLTLQEIGNLPQKNIEVIIIPATTVSLFSHGDFYGFLKKIKETQPHIKRIVFDFLKESFFESTAGLIQSSQINGEKFYNVNFFDQSEERIIYNLVSPQKIGISIKYSYSYEVLEGMFRKLGLSLKLVKDLDSYAMVEGVFHGEE</sequence>
<dbReference type="InterPro" id="IPR013216">
    <property type="entry name" value="Methyltransf_11"/>
</dbReference>
<keyword evidence="3" id="KW-1185">Reference proteome</keyword>